<dbReference type="STRING" id="945713.IALB_1347"/>
<dbReference type="InterPro" id="IPR002104">
    <property type="entry name" value="Integrase_catalytic"/>
</dbReference>
<dbReference type="PANTHER" id="PTHR30349:SF64">
    <property type="entry name" value="PROPHAGE INTEGRASE INTD-RELATED"/>
    <property type="match status" value="1"/>
</dbReference>
<keyword evidence="2" id="KW-0229">DNA integration</keyword>
<evidence type="ECO:0000256" key="1">
    <source>
        <dbReference type="ARBA" id="ARBA00008857"/>
    </source>
</evidence>
<comment type="similarity">
    <text evidence="1">Belongs to the 'phage' integrase family.</text>
</comment>
<dbReference type="AlphaFoldDB" id="I0AJA0"/>
<dbReference type="EMBL" id="CP003418">
    <property type="protein sequence ID" value="AFH49057.1"/>
    <property type="molecule type" value="Genomic_DNA"/>
</dbReference>
<organism evidence="6 8">
    <name type="scientific">Ignavibacterium album (strain DSM 19864 / JCM 16511 / NBRC 101810 / Mat9-16)</name>
    <dbReference type="NCBI Taxonomy" id="945713"/>
    <lineage>
        <taxon>Bacteria</taxon>
        <taxon>Pseudomonadati</taxon>
        <taxon>Ignavibacteriota</taxon>
        <taxon>Ignavibacteria</taxon>
        <taxon>Ignavibacteriales</taxon>
        <taxon>Ignavibacteriaceae</taxon>
        <taxon>Ignavibacterium</taxon>
    </lineage>
</organism>
<reference evidence="6 8" key="1">
    <citation type="journal article" date="2012" name="Front. Microbiol.">
        <title>Complete genome of Ignavibacterium album, a metabolically versatile, flagellated, facultative anaerobe from the phylum Chlorobi.</title>
        <authorList>
            <person name="Liu Z."/>
            <person name="Frigaard N.-U."/>
            <person name="Vogl K."/>
            <person name="Iino T."/>
            <person name="Ohkuma M."/>
            <person name="Overmann J."/>
            <person name="Bryant D.A."/>
        </authorList>
    </citation>
    <scope>NUCLEOTIDE SEQUENCE [LARGE SCALE GENOMIC DNA]</scope>
    <source>
        <strain evidence="8">DSM 19864 / JCM 16511 / NBRC 101810 / Mat9-16</strain>
        <strain evidence="6">JCM 16511</strain>
    </source>
</reference>
<dbReference type="InterPro" id="IPR050090">
    <property type="entry name" value="Tyrosine_recombinase_XerCD"/>
</dbReference>
<proteinExistence type="inferred from homology"/>
<evidence type="ECO:0000256" key="4">
    <source>
        <dbReference type="ARBA" id="ARBA00023172"/>
    </source>
</evidence>
<dbReference type="InterPro" id="IPR011010">
    <property type="entry name" value="DNA_brk_join_enz"/>
</dbReference>
<dbReference type="GO" id="GO:0006310">
    <property type="term" value="P:DNA recombination"/>
    <property type="evidence" value="ECO:0007669"/>
    <property type="project" value="UniProtKB-KW"/>
</dbReference>
<dbReference type="KEGG" id="ial:IALB_2341"/>
<dbReference type="RefSeq" id="WP_014560212.1">
    <property type="nucleotide sequence ID" value="NC_017464.1"/>
</dbReference>
<evidence type="ECO:0000259" key="5">
    <source>
        <dbReference type="PROSITE" id="PS51898"/>
    </source>
</evidence>
<evidence type="ECO:0000313" key="8">
    <source>
        <dbReference type="Proteomes" id="UP000007394"/>
    </source>
</evidence>
<dbReference type="CDD" id="cd01193">
    <property type="entry name" value="INT_IntI_C"/>
    <property type="match status" value="1"/>
</dbReference>
<protein>
    <submittedName>
        <fullName evidence="6">Integrase</fullName>
    </submittedName>
</protein>
<dbReference type="Pfam" id="PF00589">
    <property type="entry name" value="Phage_integrase"/>
    <property type="match status" value="1"/>
</dbReference>
<dbReference type="SUPFAM" id="SSF56349">
    <property type="entry name" value="DNA breaking-rejoining enzymes"/>
    <property type="match status" value="1"/>
</dbReference>
<dbReference type="KEGG" id="ial:IALB_1347"/>
<dbReference type="InterPro" id="IPR010998">
    <property type="entry name" value="Integrase_recombinase_N"/>
</dbReference>
<accession>I0AJA0</accession>
<keyword evidence="4" id="KW-0233">DNA recombination</keyword>
<gene>
    <name evidence="6" type="ordered locus">IALB_1347</name>
    <name evidence="7" type="ordered locus">IALB_2341</name>
</gene>
<dbReference type="EMBL" id="CP003418">
    <property type="protein sequence ID" value="AFH50044.1"/>
    <property type="molecule type" value="Genomic_DNA"/>
</dbReference>
<dbReference type="Gene3D" id="1.10.443.10">
    <property type="entry name" value="Intergrase catalytic core"/>
    <property type="match status" value="1"/>
</dbReference>
<keyword evidence="8" id="KW-1185">Reference proteome</keyword>
<dbReference type="Proteomes" id="UP000007394">
    <property type="component" value="Chromosome"/>
</dbReference>
<name>I0AJA0_IGNAJ</name>
<dbReference type="NCBIfam" id="TIGR02249">
    <property type="entry name" value="integrase_gron"/>
    <property type="match status" value="1"/>
</dbReference>
<dbReference type="HOGENOM" id="CLU_027562_37_0_10"/>
<keyword evidence="3" id="KW-0238">DNA-binding</keyword>
<dbReference type="PROSITE" id="PS51898">
    <property type="entry name" value="TYR_RECOMBINASE"/>
    <property type="match status" value="1"/>
</dbReference>
<dbReference type="GO" id="GO:0003677">
    <property type="term" value="F:DNA binding"/>
    <property type="evidence" value="ECO:0007669"/>
    <property type="project" value="UniProtKB-KW"/>
</dbReference>
<evidence type="ECO:0000256" key="3">
    <source>
        <dbReference type="ARBA" id="ARBA00023125"/>
    </source>
</evidence>
<dbReference type="Pfam" id="PF13495">
    <property type="entry name" value="Phage_int_SAM_4"/>
    <property type="match status" value="1"/>
</dbReference>
<dbReference type="GO" id="GO:0015074">
    <property type="term" value="P:DNA integration"/>
    <property type="evidence" value="ECO:0007669"/>
    <property type="project" value="UniProtKB-KW"/>
</dbReference>
<dbReference type="eggNOG" id="COG4974">
    <property type="taxonomic scope" value="Bacteria"/>
</dbReference>
<dbReference type="PANTHER" id="PTHR30349">
    <property type="entry name" value="PHAGE INTEGRASE-RELATED"/>
    <property type="match status" value="1"/>
</dbReference>
<feature type="domain" description="Tyr recombinase" evidence="5">
    <location>
        <begin position="120"/>
        <end position="335"/>
    </location>
</feature>
<evidence type="ECO:0000256" key="2">
    <source>
        <dbReference type="ARBA" id="ARBA00022908"/>
    </source>
</evidence>
<dbReference type="PATRIC" id="fig|945713.3.peg.1346"/>
<dbReference type="InterPro" id="IPR004107">
    <property type="entry name" value="Integrase_SAM-like_N"/>
</dbReference>
<evidence type="ECO:0000313" key="7">
    <source>
        <dbReference type="EMBL" id="AFH50044.1"/>
    </source>
</evidence>
<dbReference type="InterPro" id="IPR011946">
    <property type="entry name" value="Integrase_integron-type"/>
</dbReference>
<dbReference type="Gene3D" id="1.10.150.130">
    <property type="match status" value="1"/>
</dbReference>
<dbReference type="InterPro" id="IPR013762">
    <property type="entry name" value="Integrase-like_cat_sf"/>
</dbReference>
<sequence>MHGIRQNIFSATVLPQQKQVKQKLLDQVRNELRVNHYSKKTEEAYIGWIKRFILFHNKRHPIDMGAGEIKSFVDNLVTNYLVSSATQNQALQGILFLYKNILKKDVGWIENIKRSTRVKHLPVVLSKREVAKVFDNLEGTNKLIVSLLYGSGLRLSEALKLRIKDIDFDYKQILVRDGKGEKDRHTILPDSVIPELKKHLNNVYKQHKGDLAKGKGETILPYALSKKYPNAAKEFGWQYVFPADKFIKDKDSGLVTRWHIHESTVQRAVKDAVKKSGITKPASPHTFRHSFATHLLENGYDIRTIQELLGHSSVKTTMIYTHVLNRGLGVKSPLD</sequence>
<evidence type="ECO:0000313" key="6">
    <source>
        <dbReference type="EMBL" id="AFH49057.1"/>
    </source>
</evidence>